<dbReference type="EMBL" id="JAEHOD010000017">
    <property type="protein sequence ID" value="KAG2448521.1"/>
    <property type="molecule type" value="Genomic_DNA"/>
</dbReference>
<reference evidence="2" key="1">
    <citation type="journal article" date="2020" name="bioRxiv">
        <title>Comparative genomics of Chlamydomonas.</title>
        <authorList>
            <person name="Craig R.J."/>
            <person name="Hasan A.R."/>
            <person name="Ness R.W."/>
            <person name="Keightley P.D."/>
        </authorList>
    </citation>
    <scope>NUCLEOTIDE SEQUENCE</scope>
    <source>
        <strain evidence="2">CCAP 11/173</strain>
    </source>
</reference>
<keyword evidence="3" id="KW-1185">Reference proteome</keyword>
<evidence type="ECO:0000313" key="3">
    <source>
        <dbReference type="Proteomes" id="UP000613740"/>
    </source>
</evidence>
<dbReference type="Proteomes" id="UP000613740">
    <property type="component" value="Unassembled WGS sequence"/>
</dbReference>
<organism evidence="2 3">
    <name type="scientific">Chlamydomonas schloesseri</name>
    <dbReference type="NCBI Taxonomy" id="2026947"/>
    <lineage>
        <taxon>Eukaryota</taxon>
        <taxon>Viridiplantae</taxon>
        <taxon>Chlorophyta</taxon>
        <taxon>core chlorophytes</taxon>
        <taxon>Chlorophyceae</taxon>
        <taxon>CS clade</taxon>
        <taxon>Chlamydomonadales</taxon>
        <taxon>Chlamydomonadaceae</taxon>
        <taxon>Chlamydomonas</taxon>
    </lineage>
</organism>
<feature type="compositionally biased region" description="Acidic residues" evidence="1">
    <location>
        <begin position="692"/>
        <end position="704"/>
    </location>
</feature>
<feature type="region of interest" description="Disordered" evidence="1">
    <location>
        <begin position="1"/>
        <end position="40"/>
    </location>
</feature>
<feature type="compositionally biased region" description="Polar residues" evidence="1">
    <location>
        <begin position="392"/>
        <end position="415"/>
    </location>
</feature>
<feature type="compositionally biased region" description="Gly residues" evidence="1">
    <location>
        <begin position="676"/>
        <end position="691"/>
    </location>
</feature>
<evidence type="ECO:0000313" key="2">
    <source>
        <dbReference type="EMBL" id="KAG2448521.1"/>
    </source>
</evidence>
<feature type="compositionally biased region" description="Gly residues" evidence="1">
    <location>
        <begin position="820"/>
        <end position="835"/>
    </location>
</feature>
<feature type="compositionally biased region" description="Low complexity" evidence="1">
    <location>
        <begin position="158"/>
        <end position="167"/>
    </location>
</feature>
<feature type="compositionally biased region" description="Gly residues" evidence="1">
    <location>
        <begin position="625"/>
        <end position="636"/>
    </location>
</feature>
<feature type="compositionally biased region" description="Basic and acidic residues" evidence="1">
    <location>
        <begin position="638"/>
        <end position="648"/>
    </location>
</feature>
<comment type="caution">
    <text evidence="2">The sequence shown here is derived from an EMBL/GenBank/DDBJ whole genome shotgun (WGS) entry which is preliminary data.</text>
</comment>
<feature type="region of interest" description="Disordered" evidence="1">
    <location>
        <begin position="796"/>
        <end position="857"/>
    </location>
</feature>
<feature type="compositionally biased region" description="Low complexity" evidence="1">
    <location>
        <begin position="340"/>
        <end position="364"/>
    </location>
</feature>
<accession>A0A836B5U3</accession>
<feature type="compositionally biased region" description="Low complexity" evidence="1">
    <location>
        <begin position="91"/>
        <end position="118"/>
    </location>
</feature>
<feature type="compositionally biased region" description="Low complexity" evidence="1">
    <location>
        <begin position="1007"/>
        <end position="1018"/>
    </location>
</feature>
<feature type="compositionally biased region" description="Gly residues" evidence="1">
    <location>
        <begin position="147"/>
        <end position="157"/>
    </location>
</feature>
<feature type="compositionally biased region" description="Gly residues" evidence="1">
    <location>
        <begin position="1068"/>
        <end position="1080"/>
    </location>
</feature>
<feature type="compositionally biased region" description="Acidic residues" evidence="1">
    <location>
        <begin position="1"/>
        <end position="15"/>
    </location>
</feature>
<feature type="compositionally biased region" description="Pro residues" evidence="1">
    <location>
        <begin position="249"/>
        <end position="263"/>
    </location>
</feature>
<feature type="compositionally biased region" description="Gly residues" evidence="1">
    <location>
        <begin position="941"/>
        <end position="976"/>
    </location>
</feature>
<gene>
    <name evidence="2" type="ORF">HYH02_006412</name>
</gene>
<dbReference type="AlphaFoldDB" id="A0A836B5U3"/>
<protein>
    <submittedName>
        <fullName evidence="2">Uncharacterized protein</fullName>
    </submittedName>
</protein>
<feature type="region of interest" description="Disordered" evidence="1">
    <location>
        <begin position="926"/>
        <end position="1035"/>
    </location>
</feature>
<feature type="region of interest" description="Disordered" evidence="1">
    <location>
        <begin position="69"/>
        <end position="553"/>
    </location>
</feature>
<proteinExistence type="predicted"/>
<dbReference type="OrthoDB" id="535103at2759"/>
<feature type="region of interest" description="Disordered" evidence="1">
    <location>
        <begin position="1067"/>
        <end position="1090"/>
    </location>
</feature>
<feature type="compositionally biased region" description="Low complexity" evidence="1">
    <location>
        <begin position="533"/>
        <end position="544"/>
    </location>
</feature>
<feature type="compositionally biased region" description="Low complexity" evidence="1">
    <location>
        <begin position="382"/>
        <end position="391"/>
    </location>
</feature>
<feature type="region of interest" description="Disordered" evidence="1">
    <location>
        <begin position="625"/>
        <end position="704"/>
    </location>
</feature>
<feature type="compositionally biased region" description="Low complexity" evidence="1">
    <location>
        <begin position="836"/>
        <end position="845"/>
    </location>
</feature>
<sequence>MAAVEQDDIYSDDACGEGSDMPLPGLCDAPPVGSVSGTTQWMLPGVVDELGGGGDNANEQLAQPAVVTEIGGSGTAAERSSAPTPLFQRPTAHTRAGAAGASARSSAAAAATAASMATNVTRTWAAGPSGARAPLDGSQTVPAAAGAGAGAGTGTGTSPGSSSPSRGTRGGLTHSQSMGHAGSSGAGLGGRGHGATTGRAVGRVAASPLARAATTTTAVSPLARSGVHAGGTQGVRTTPGQVQSQALQPQPPARQPPPSPLLPQPQRAGRSLNLSVAVPAPASLEAPGTPSPQRTPTTHQQQALPPPQPQQPPLQAGHVVSPRRQQHHPHRALLSPSNRQRQQQQQQQSQPAAQQSTQAGQPSPTRGSSFISRIMGARNFTQQQQQQQQQQANEESQTQALRPQQHTQQRQSSPSAALGPSARESLAAGELEQQEAESNSSALREWQPAYLHGRALPRSSSPPSSSTSRTSSISGRSGSSSSSGEGSAYYRYLPPQQHQEQRYGAPYLPQHAQASPYAPSYMQHHQHQHQHQLRSLQQQQSGLSPNRRSQFPPQPAAAALTTVAQGAPARYGTTLYDNAEYERDFVGDGYGYGGSRSGGLDPMDYEMHPPGLRLGSHVGGRYGAAGGGGGGAGGRGGRLRDSGSEVRSGHGLTLWSGPPPSAGGRTPSPPRRGRPISGGGSSGSGSSGGGILEDEGEDEMEEEGSWGEGMLAMELGLDLEDSATMAFMRGAGRAGGGAGGLGGRGPGAGYVPAGHGGGGGGGAGRSGEAGLGVVTGLDAAAVLAATMLDPSWRAAPVHPLPTPQQHHGLSPHGGRSPAGLGAGSGGGSSRAGWGMGSASRSMSGDGADGGDLRQLLTPPQRNFRGIATEASWDERTHFGIGAGALTGLAPGPLGRGPLGASGGGLGQRSGPTLYVLGGGGGGLLELPFSSNHQHQHQHHMGGSGGGAAAGGSGFGRGPGGGGGLSLQGSAAGGGNGAPCPMLTADPPGPYDRRRAAHLTSATRRSHPPSLSMPSSSLLDAHPAPRSLSPGGLVLGGGGSGGGFRSGGAGLGGGGGGSGGGNAFRSPGLGMGLGGGGGGGTTSLDGGLPPARQFGDGLVGVLTNQQIQEWMSQHASRLLLPRSMQDIADIVFRPPSAAPERRPVKARPSTAPEALVLPPPAVLGGRYPPLPVSRLLADDGAFIGGLLAGLSGVDPGNSRIQAVLTALQGRDVTLVEDTEEVAPGAAGAAGAGAAGRLSAAGSASRKSFSLAATAAAAAAAAAGSASGAI</sequence>
<feature type="compositionally biased region" description="Gly residues" evidence="1">
    <location>
        <begin position="182"/>
        <end position="195"/>
    </location>
</feature>
<evidence type="ECO:0000256" key="1">
    <source>
        <dbReference type="SAM" id="MobiDB-lite"/>
    </source>
</evidence>
<name>A0A836B5U3_9CHLO</name>
<feature type="compositionally biased region" description="Low complexity" evidence="1">
    <location>
        <begin position="457"/>
        <end position="484"/>
    </location>
</feature>